<keyword evidence="6" id="KW-0067">ATP-binding</keyword>
<dbReference type="SUPFAM" id="SSF55785">
    <property type="entry name" value="PYP-like sensor domain (PAS domain)"/>
    <property type="match status" value="1"/>
</dbReference>
<accession>A0AAU9CQW9</accession>
<dbReference type="AlphaFoldDB" id="A0AAU9CQW9"/>
<evidence type="ECO:0000256" key="7">
    <source>
        <dbReference type="ARBA" id="ARBA00023012"/>
    </source>
</evidence>
<dbReference type="PROSITE" id="PS50112">
    <property type="entry name" value="PAS"/>
    <property type="match status" value="1"/>
</dbReference>
<dbReference type="Proteomes" id="UP001348817">
    <property type="component" value="Plasmid pFA1"/>
</dbReference>
<keyword evidence="3" id="KW-0808">Transferase</keyword>
<dbReference type="KEGG" id="fax:FUAX_39980"/>
<protein>
    <recommendedName>
        <fullName evidence="2">histidine kinase</fullName>
        <ecNumber evidence="2">2.7.13.3</ecNumber>
    </recommendedName>
</protein>
<geneLocation type="plasmid" evidence="11 12">
    <name>pFA1</name>
</geneLocation>
<dbReference type="InterPro" id="IPR035965">
    <property type="entry name" value="PAS-like_dom_sf"/>
</dbReference>
<comment type="catalytic activity">
    <reaction evidence="1">
        <text>ATP + protein L-histidine = ADP + protein N-phospho-L-histidine.</text>
        <dbReference type="EC" id="2.7.13.3"/>
    </reaction>
</comment>
<keyword evidence="5 11" id="KW-0418">Kinase</keyword>
<keyword evidence="7" id="KW-0902">Two-component regulatory system</keyword>
<keyword evidence="8" id="KW-1133">Transmembrane helix</keyword>
<dbReference type="PANTHER" id="PTHR43065:SF46">
    <property type="entry name" value="C4-DICARBOXYLATE TRANSPORT SENSOR PROTEIN DCTB"/>
    <property type="match status" value="1"/>
</dbReference>
<dbReference type="RefSeq" id="WP_338395053.1">
    <property type="nucleotide sequence ID" value="NZ_AP025315.1"/>
</dbReference>
<keyword evidence="12" id="KW-1185">Reference proteome</keyword>
<keyword evidence="11" id="KW-0614">Plasmid</keyword>
<dbReference type="PROSITE" id="PS50109">
    <property type="entry name" value="HIS_KIN"/>
    <property type="match status" value="1"/>
</dbReference>
<reference evidence="11 12" key="1">
    <citation type="submission" date="2021-12" db="EMBL/GenBank/DDBJ databases">
        <title>Genome sequencing of bacteria with rrn-lacking chromosome and rrn-plasmid.</title>
        <authorList>
            <person name="Anda M."/>
            <person name="Iwasaki W."/>
        </authorList>
    </citation>
    <scope>NUCLEOTIDE SEQUENCE [LARGE SCALE GENOMIC DNA]</scope>
    <source>
        <strain evidence="11 12">DSM 100852</strain>
        <plasmid evidence="11 12">pFA1</plasmid>
    </source>
</reference>
<dbReference type="GO" id="GO:0004673">
    <property type="term" value="F:protein histidine kinase activity"/>
    <property type="evidence" value="ECO:0007669"/>
    <property type="project" value="UniProtKB-EC"/>
</dbReference>
<evidence type="ECO:0000259" key="10">
    <source>
        <dbReference type="PROSITE" id="PS50112"/>
    </source>
</evidence>
<keyword evidence="4" id="KW-0547">Nucleotide-binding</keyword>
<evidence type="ECO:0000256" key="3">
    <source>
        <dbReference type="ARBA" id="ARBA00022679"/>
    </source>
</evidence>
<evidence type="ECO:0000256" key="4">
    <source>
        <dbReference type="ARBA" id="ARBA00022741"/>
    </source>
</evidence>
<dbReference type="SMART" id="SM00387">
    <property type="entry name" value="HATPase_c"/>
    <property type="match status" value="1"/>
</dbReference>
<dbReference type="InterPro" id="IPR036890">
    <property type="entry name" value="HATPase_C_sf"/>
</dbReference>
<name>A0AAU9CQW9_9BACT</name>
<proteinExistence type="predicted"/>
<organism evidence="11 12">
    <name type="scientific">Fulvitalea axinellae</name>
    <dbReference type="NCBI Taxonomy" id="1182444"/>
    <lineage>
        <taxon>Bacteria</taxon>
        <taxon>Pseudomonadati</taxon>
        <taxon>Bacteroidota</taxon>
        <taxon>Cytophagia</taxon>
        <taxon>Cytophagales</taxon>
        <taxon>Persicobacteraceae</taxon>
        <taxon>Fulvitalea</taxon>
    </lineage>
</organism>
<evidence type="ECO:0000256" key="1">
    <source>
        <dbReference type="ARBA" id="ARBA00000085"/>
    </source>
</evidence>
<feature type="domain" description="PAS" evidence="10">
    <location>
        <begin position="111"/>
        <end position="147"/>
    </location>
</feature>
<dbReference type="PANTHER" id="PTHR43065">
    <property type="entry name" value="SENSOR HISTIDINE KINASE"/>
    <property type="match status" value="1"/>
</dbReference>
<dbReference type="InterPro" id="IPR005467">
    <property type="entry name" value="His_kinase_dom"/>
</dbReference>
<evidence type="ECO:0000313" key="11">
    <source>
        <dbReference type="EMBL" id="BDD11566.1"/>
    </source>
</evidence>
<gene>
    <name evidence="11" type="ORF">FUAX_39980</name>
</gene>
<dbReference type="Gene3D" id="3.30.565.10">
    <property type="entry name" value="Histidine kinase-like ATPase, C-terminal domain"/>
    <property type="match status" value="1"/>
</dbReference>
<evidence type="ECO:0000259" key="9">
    <source>
        <dbReference type="PROSITE" id="PS50109"/>
    </source>
</evidence>
<dbReference type="EMBL" id="AP025315">
    <property type="protein sequence ID" value="BDD11566.1"/>
    <property type="molecule type" value="Genomic_DNA"/>
</dbReference>
<dbReference type="Pfam" id="PF02518">
    <property type="entry name" value="HATPase_c"/>
    <property type="match status" value="1"/>
</dbReference>
<evidence type="ECO:0000256" key="2">
    <source>
        <dbReference type="ARBA" id="ARBA00012438"/>
    </source>
</evidence>
<sequence length="467" mass="52483">MFSRQLYIQIIVRVALLSGTIFGMAWHIVRSPDVSLAIIYGLIALLTGVMLVRFMNTTNRKLAYFFQAVQNEDSTLRFSEKLGGKSVKDLNRELNRVNRMISDARKETREQERYFSTVVEHASTGIVTFDGQGFVHLANSAARQLTGTDPLTHIRQLSRRDPKLFECFTTLSPGENALIRLRDGDNTRQLALRSSEFRSPGKNLRLIAIQDIKGELDERELDAWIKLIRVLTHEIMNSIAPIVSLSETLAELNKEKACPETAHTTAQGLEVIRERGNNLIEFVDSYRKITRLPKPKSVEFGAQELLEKIRILVSGEPNTENVSFQLVSRPENLRLFADETQVAQALINIVRNALQALEQVKDAKIEISAFSDSERRPCIKVRNNGPEIPADILEEIFVPFFSTKENGSGVGLSLSRQIMRLHGGQLFANSNSENGTAFTLRFPAKRNHTDTESFSSKEIPAEAGTSK</sequence>
<dbReference type="Gene3D" id="3.30.450.20">
    <property type="entry name" value="PAS domain"/>
    <property type="match status" value="1"/>
</dbReference>
<evidence type="ECO:0000256" key="5">
    <source>
        <dbReference type="ARBA" id="ARBA00022777"/>
    </source>
</evidence>
<evidence type="ECO:0000256" key="8">
    <source>
        <dbReference type="SAM" id="Phobius"/>
    </source>
</evidence>
<dbReference type="EC" id="2.7.13.3" evidence="2"/>
<evidence type="ECO:0000256" key="6">
    <source>
        <dbReference type="ARBA" id="ARBA00022840"/>
    </source>
</evidence>
<dbReference type="InterPro" id="IPR003594">
    <property type="entry name" value="HATPase_dom"/>
</dbReference>
<dbReference type="Pfam" id="PF13188">
    <property type="entry name" value="PAS_8"/>
    <property type="match status" value="1"/>
</dbReference>
<feature type="transmembrane region" description="Helical" evidence="8">
    <location>
        <begin position="34"/>
        <end position="52"/>
    </location>
</feature>
<dbReference type="GO" id="GO:0005524">
    <property type="term" value="F:ATP binding"/>
    <property type="evidence" value="ECO:0007669"/>
    <property type="project" value="UniProtKB-KW"/>
</dbReference>
<keyword evidence="8" id="KW-0812">Transmembrane</keyword>
<evidence type="ECO:0000313" key="12">
    <source>
        <dbReference type="Proteomes" id="UP001348817"/>
    </source>
</evidence>
<dbReference type="InterPro" id="IPR000014">
    <property type="entry name" value="PAS"/>
</dbReference>
<dbReference type="GO" id="GO:0000160">
    <property type="term" value="P:phosphorelay signal transduction system"/>
    <property type="evidence" value="ECO:0007669"/>
    <property type="project" value="UniProtKB-KW"/>
</dbReference>
<dbReference type="SUPFAM" id="SSF55874">
    <property type="entry name" value="ATPase domain of HSP90 chaperone/DNA topoisomerase II/histidine kinase"/>
    <property type="match status" value="1"/>
</dbReference>
<keyword evidence="8" id="KW-0472">Membrane</keyword>
<feature type="transmembrane region" description="Helical" evidence="8">
    <location>
        <begin position="7"/>
        <end position="28"/>
    </location>
</feature>
<dbReference type="InterPro" id="IPR004358">
    <property type="entry name" value="Sig_transdc_His_kin-like_C"/>
</dbReference>
<dbReference type="PRINTS" id="PR00344">
    <property type="entry name" value="BCTRLSENSOR"/>
</dbReference>
<feature type="domain" description="Histidine kinase" evidence="9">
    <location>
        <begin position="230"/>
        <end position="446"/>
    </location>
</feature>